<dbReference type="Pfam" id="PF13472">
    <property type="entry name" value="Lipase_GDSL_2"/>
    <property type="match status" value="1"/>
</dbReference>
<dbReference type="EMBL" id="CP000115">
    <property type="protein sequence ID" value="ABA03683.1"/>
    <property type="molecule type" value="Genomic_DNA"/>
</dbReference>
<dbReference type="GO" id="GO:0004064">
    <property type="term" value="F:arylesterase activity"/>
    <property type="evidence" value="ECO:0007669"/>
    <property type="project" value="UniProtKB-EC"/>
</dbReference>
<dbReference type="EC" id="3.1.1.2" evidence="3"/>
<name>Q3SVK8_NITWN</name>
<organism evidence="3 4">
    <name type="scientific">Nitrobacter winogradskyi (strain ATCC 25391 / DSM 10237 / CIP 104748 / NCIMB 11846 / Nb-255)</name>
    <dbReference type="NCBI Taxonomy" id="323098"/>
    <lineage>
        <taxon>Bacteria</taxon>
        <taxon>Pseudomonadati</taxon>
        <taxon>Pseudomonadota</taxon>
        <taxon>Alphaproteobacteria</taxon>
        <taxon>Hyphomicrobiales</taxon>
        <taxon>Nitrobacteraceae</taxon>
        <taxon>Nitrobacter</taxon>
    </lineage>
</organism>
<evidence type="ECO:0000313" key="4">
    <source>
        <dbReference type="Proteomes" id="UP000002531"/>
    </source>
</evidence>
<feature type="domain" description="SGNH hydrolase-type esterase" evidence="2">
    <location>
        <begin position="69"/>
        <end position="227"/>
    </location>
</feature>
<keyword evidence="4" id="KW-1185">Reference proteome</keyword>
<dbReference type="RefSeq" id="WP_011313747.1">
    <property type="nucleotide sequence ID" value="NC_007406.1"/>
</dbReference>
<dbReference type="PANTHER" id="PTHR30383:SF24">
    <property type="entry name" value="THIOESTERASE 1_PROTEASE 1_LYSOPHOSPHOLIPASE L1"/>
    <property type="match status" value="1"/>
</dbReference>
<feature type="compositionally biased region" description="Basic and acidic residues" evidence="1">
    <location>
        <begin position="11"/>
        <end position="22"/>
    </location>
</feature>
<dbReference type="STRING" id="323098.Nwi_0416"/>
<dbReference type="InterPro" id="IPR008265">
    <property type="entry name" value="Lipase_GDSL_AS"/>
</dbReference>
<dbReference type="PROSITE" id="PS01098">
    <property type="entry name" value="LIPASE_GDSL_SER"/>
    <property type="match status" value="1"/>
</dbReference>
<dbReference type="AlphaFoldDB" id="Q3SVK8"/>
<dbReference type="GO" id="GO:0006629">
    <property type="term" value="P:lipid metabolic process"/>
    <property type="evidence" value="ECO:0007669"/>
    <property type="project" value="InterPro"/>
</dbReference>
<dbReference type="Gene3D" id="3.40.50.1110">
    <property type="entry name" value="SGNH hydrolase"/>
    <property type="match status" value="1"/>
</dbReference>
<proteinExistence type="predicted"/>
<dbReference type="Proteomes" id="UP000002531">
    <property type="component" value="Chromosome"/>
</dbReference>
<evidence type="ECO:0000313" key="3">
    <source>
        <dbReference type="EMBL" id="ABA03683.1"/>
    </source>
</evidence>
<accession>Q3SVK8</accession>
<dbReference type="CDD" id="cd01822">
    <property type="entry name" value="Lysophospholipase_L1_like"/>
    <property type="match status" value="1"/>
</dbReference>
<dbReference type="eggNOG" id="COG2755">
    <property type="taxonomic scope" value="Bacteria"/>
</dbReference>
<dbReference type="SUPFAM" id="SSF52266">
    <property type="entry name" value="SGNH hydrolase"/>
    <property type="match status" value="1"/>
</dbReference>
<reference evidence="3 4" key="1">
    <citation type="journal article" date="2006" name="Appl. Environ. Microbiol.">
        <title>Genome sequence of the chemolithoautotrophic nitrite-oxidizing bacterium Nitrobacter winogradskyi Nb-255.</title>
        <authorList>
            <person name="Starkenburg S.R."/>
            <person name="Chain P.S."/>
            <person name="Sayavedra-Soto L.A."/>
            <person name="Hauser L."/>
            <person name="Land M.L."/>
            <person name="Larimer F.W."/>
            <person name="Malfatti S.A."/>
            <person name="Klotz M.G."/>
            <person name="Bottomley P.J."/>
            <person name="Arp D.J."/>
            <person name="Hickey W.J."/>
        </authorList>
    </citation>
    <scope>NUCLEOTIDE SEQUENCE [LARGE SCALE GENOMIC DNA]</scope>
    <source>
        <strain evidence="4">ATCC 25391 / DSM 10237 / CIP 104748 / NCIMB 11846 / Nb-255</strain>
    </source>
</reference>
<protein>
    <submittedName>
        <fullName evidence="3">Lysophospholipase L1-like esterase</fullName>
        <ecNumber evidence="3">3.1.1.2</ecNumber>
    </submittedName>
</protein>
<dbReference type="InterPro" id="IPR051532">
    <property type="entry name" value="Ester_Hydrolysis_Enzymes"/>
</dbReference>
<evidence type="ECO:0000259" key="2">
    <source>
        <dbReference type="Pfam" id="PF13472"/>
    </source>
</evidence>
<evidence type="ECO:0000256" key="1">
    <source>
        <dbReference type="SAM" id="MobiDB-lite"/>
    </source>
</evidence>
<dbReference type="KEGG" id="nwi:Nwi_0416"/>
<dbReference type="PANTHER" id="PTHR30383">
    <property type="entry name" value="THIOESTERASE 1/PROTEASE 1/LYSOPHOSPHOLIPASE L1"/>
    <property type="match status" value="1"/>
</dbReference>
<dbReference type="HOGENOM" id="CLU_051180_1_1_5"/>
<gene>
    <name evidence="3" type="ordered locus">Nwi_0416</name>
</gene>
<dbReference type="InterPro" id="IPR036514">
    <property type="entry name" value="SGNH_hydro_sf"/>
</dbReference>
<dbReference type="GO" id="GO:0004622">
    <property type="term" value="F:phosphatidylcholine lysophospholipase activity"/>
    <property type="evidence" value="ECO:0007669"/>
    <property type="project" value="TreeGrafter"/>
</dbReference>
<dbReference type="InterPro" id="IPR013830">
    <property type="entry name" value="SGNH_hydro"/>
</dbReference>
<keyword evidence="3" id="KW-0378">Hydrolase</keyword>
<feature type="region of interest" description="Disordered" evidence="1">
    <location>
        <begin position="1"/>
        <end position="22"/>
    </location>
</feature>
<sequence length="251" mass="26364">MWSRLLPYGRPPEHLKHNDGDRTGRRAGSYGISFSTIERLTRGFVLLLLGAVLVLGAPARAADPVRIVVLGDSLSAGLGLSAADAFPAQLEKALKDKGVNVAISNAGVSGDTASGGLDRLDWSVPAGTQGVILELGANDALRGIDPKVTRAALDEILKRLKARNIAILLCGMVAPPNYGDEYAAQFGAIFSDLAKKHGVPLYPFFLEGVAANAELNQADGIHPTAAGVTTIVKNILSTVEAFLDTLSERKT</sequence>